<reference evidence="1 2" key="1">
    <citation type="submission" date="2020-02" db="EMBL/GenBank/DDBJ databases">
        <authorList>
            <person name="Ma Q."/>
            <person name="Huang Y."/>
            <person name="Song X."/>
            <person name="Pei D."/>
        </authorList>
    </citation>
    <scope>NUCLEOTIDE SEQUENCE [LARGE SCALE GENOMIC DNA]</scope>
    <source>
        <strain evidence="1">Sxm20200214</strain>
        <tissue evidence="1">Leaf</tissue>
    </source>
</reference>
<organism evidence="1 2">
    <name type="scientific">Brassica carinata</name>
    <name type="common">Ethiopian mustard</name>
    <name type="synonym">Abyssinian cabbage</name>
    <dbReference type="NCBI Taxonomy" id="52824"/>
    <lineage>
        <taxon>Eukaryota</taxon>
        <taxon>Viridiplantae</taxon>
        <taxon>Streptophyta</taxon>
        <taxon>Embryophyta</taxon>
        <taxon>Tracheophyta</taxon>
        <taxon>Spermatophyta</taxon>
        <taxon>Magnoliopsida</taxon>
        <taxon>eudicotyledons</taxon>
        <taxon>Gunneridae</taxon>
        <taxon>Pentapetalae</taxon>
        <taxon>rosids</taxon>
        <taxon>malvids</taxon>
        <taxon>Brassicales</taxon>
        <taxon>Brassicaceae</taxon>
        <taxon>Brassiceae</taxon>
        <taxon>Brassica</taxon>
    </lineage>
</organism>
<gene>
    <name evidence="1" type="ORF">Bca52824_078924</name>
</gene>
<name>A0A8X7PYV6_BRACI</name>
<dbReference type="OrthoDB" id="10662763at2759"/>
<protein>
    <submittedName>
        <fullName evidence="1">Uncharacterized protein</fullName>
    </submittedName>
</protein>
<dbReference type="Proteomes" id="UP000886595">
    <property type="component" value="Unassembled WGS sequence"/>
</dbReference>
<keyword evidence="2" id="KW-1185">Reference proteome</keyword>
<dbReference type="AlphaFoldDB" id="A0A8X7PYV6"/>
<comment type="caution">
    <text evidence="1">The sequence shown here is derived from an EMBL/GenBank/DDBJ whole genome shotgun (WGS) entry which is preliminary data.</text>
</comment>
<evidence type="ECO:0000313" key="1">
    <source>
        <dbReference type="EMBL" id="KAG2259630.1"/>
    </source>
</evidence>
<accession>A0A8X7PYV6</accession>
<proteinExistence type="predicted"/>
<sequence length="94" mass="11223">MDGQRLRQNHIGVLSGSKNNLWSSVLFRENFSEESQVNVTLKVSSVEWRKEAKGSLWWIFCFIRELLQWLQLYSNMPWLKIEAVTINSERWSYV</sequence>
<evidence type="ECO:0000313" key="2">
    <source>
        <dbReference type="Proteomes" id="UP000886595"/>
    </source>
</evidence>
<dbReference type="EMBL" id="JAAMPC010000015">
    <property type="protein sequence ID" value="KAG2259630.1"/>
    <property type="molecule type" value="Genomic_DNA"/>
</dbReference>